<evidence type="ECO:0000313" key="3">
    <source>
        <dbReference type="EMBL" id="NYD20883.1"/>
    </source>
</evidence>
<evidence type="ECO:0000259" key="2">
    <source>
        <dbReference type="Pfam" id="PF02657"/>
    </source>
</evidence>
<organism evidence="3 4">
    <name type="scientific">Kineococcus aurantiacus</name>
    <dbReference type="NCBI Taxonomy" id="37633"/>
    <lineage>
        <taxon>Bacteria</taxon>
        <taxon>Bacillati</taxon>
        <taxon>Actinomycetota</taxon>
        <taxon>Actinomycetes</taxon>
        <taxon>Kineosporiales</taxon>
        <taxon>Kineosporiaceae</taxon>
        <taxon>Kineococcus</taxon>
    </lineage>
</organism>
<dbReference type="PANTHER" id="PTHR43597">
    <property type="entry name" value="SULFUR ACCEPTOR PROTEIN CSDE"/>
    <property type="match status" value="1"/>
</dbReference>
<sequence length="156" mass="16941">MTSPSDDLGGDPVSGLPPAMAEIVQDFQALPERERLQLLLEFSQGLRPLPAEFEGHLEKMERVDECQSPVFINVEVDADRAVHLHVSAPAEAPTTRGFAGVLQEGLDGLPAQEVLELPADVCHRLGLERAVSPLRMRGMTGMLARVKRQVRVATAA</sequence>
<comment type="similarity">
    <text evidence="1">Belongs to the SufE family.</text>
</comment>
<dbReference type="AlphaFoldDB" id="A0A7Y9ARY4"/>
<comment type="caution">
    <text evidence="3">The sequence shown here is derived from an EMBL/GenBank/DDBJ whole genome shotgun (WGS) entry which is preliminary data.</text>
</comment>
<keyword evidence="4" id="KW-1185">Reference proteome</keyword>
<dbReference type="Proteomes" id="UP000521922">
    <property type="component" value="Unassembled WGS sequence"/>
</dbReference>
<feature type="domain" description="Fe-S metabolism associated" evidence="2">
    <location>
        <begin position="25"/>
        <end position="149"/>
    </location>
</feature>
<name>A0A7Y9ARY4_9ACTN</name>
<evidence type="ECO:0000256" key="1">
    <source>
        <dbReference type="ARBA" id="ARBA00010282"/>
    </source>
</evidence>
<dbReference type="EMBL" id="JACCBB010000001">
    <property type="protein sequence ID" value="NYD20883.1"/>
    <property type="molecule type" value="Genomic_DNA"/>
</dbReference>
<dbReference type="Pfam" id="PF02657">
    <property type="entry name" value="SufE"/>
    <property type="match status" value="1"/>
</dbReference>
<dbReference type="InterPro" id="IPR003808">
    <property type="entry name" value="Fe-S_metab-assoc_dom"/>
</dbReference>
<proteinExistence type="inferred from homology"/>
<gene>
    <name evidence="3" type="ORF">BJ968_000423</name>
</gene>
<dbReference type="SUPFAM" id="SSF82649">
    <property type="entry name" value="SufE/NifU"/>
    <property type="match status" value="1"/>
</dbReference>
<dbReference type="Gene3D" id="3.90.1010.10">
    <property type="match status" value="1"/>
</dbReference>
<evidence type="ECO:0000313" key="4">
    <source>
        <dbReference type="Proteomes" id="UP000521922"/>
    </source>
</evidence>
<dbReference type="PANTHER" id="PTHR43597:SF5">
    <property type="entry name" value="SUFE-LIKE PROTEIN 2, CHLOROPLASTIC"/>
    <property type="match status" value="1"/>
</dbReference>
<reference evidence="3 4" key="1">
    <citation type="submission" date="2020-07" db="EMBL/GenBank/DDBJ databases">
        <title>Sequencing the genomes of 1000 actinobacteria strains.</title>
        <authorList>
            <person name="Klenk H.-P."/>
        </authorList>
    </citation>
    <scope>NUCLEOTIDE SEQUENCE [LARGE SCALE GENOMIC DNA]</scope>
    <source>
        <strain evidence="3 4">DSM 7487</strain>
    </source>
</reference>
<protein>
    <submittedName>
        <fullName evidence="3">Cysteine desulfuration protein SufE</fullName>
    </submittedName>
</protein>
<accession>A0A7Y9ARY4</accession>